<dbReference type="InterPro" id="IPR002642">
    <property type="entry name" value="LysoPLipase_cat_dom"/>
</dbReference>
<evidence type="ECO:0000256" key="7">
    <source>
        <dbReference type="ARBA" id="ARBA00023180"/>
    </source>
</evidence>
<reference evidence="14 15" key="1">
    <citation type="submission" date="2018-08" db="EMBL/GenBank/DDBJ databases">
        <title>Draft genome sequences of two Aspergillus turcosus clinical strains isolated from bronchoalveolar lavage fluid: one azole-susceptible and the other azole-resistant.</title>
        <authorList>
            <person name="Parent-Michaud M."/>
            <person name="Dufresne P.J."/>
            <person name="Fournier E."/>
            <person name="Martineau C."/>
            <person name="Moreira S."/>
            <person name="Perkins V."/>
            <person name="De Repentigny L."/>
            <person name="Dufresne S.F."/>
        </authorList>
    </citation>
    <scope>NUCLEOTIDE SEQUENCE [LARGE SCALE GENOMIC DNA]</scope>
    <source>
        <strain evidence="14">HMR AF 1038</strain>
    </source>
</reference>
<evidence type="ECO:0000256" key="1">
    <source>
        <dbReference type="ARBA" id="ARBA00002169"/>
    </source>
</evidence>
<dbReference type="EC" id="3.1.1.5" evidence="3 11"/>
<feature type="region of interest" description="Disordered" evidence="12">
    <location>
        <begin position="45"/>
        <end position="68"/>
    </location>
</feature>
<comment type="catalytic activity">
    <reaction evidence="9 11">
        <text>a 1-acyl-sn-glycero-3-phosphocholine + H2O = sn-glycerol 3-phosphocholine + a fatty acid + H(+)</text>
        <dbReference type="Rhea" id="RHEA:15177"/>
        <dbReference type="ChEBI" id="CHEBI:15377"/>
        <dbReference type="ChEBI" id="CHEBI:15378"/>
        <dbReference type="ChEBI" id="CHEBI:16870"/>
        <dbReference type="ChEBI" id="CHEBI:28868"/>
        <dbReference type="ChEBI" id="CHEBI:58168"/>
        <dbReference type="EC" id="3.1.1.5"/>
    </reaction>
</comment>
<evidence type="ECO:0000259" key="13">
    <source>
        <dbReference type="PROSITE" id="PS51210"/>
    </source>
</evidence>
<dbReference type="AlphaFoldDB" id="A0A3R7F992"/>
<dbReference type="GO" id="GO:0005783">
    <property type="term" value="C:endoplasmic reticulum"/>
    <property type="evidence" value="ECO:0007669"/>
    <property type="project" value="TreeGrafter"/>
</dbReference>
<comment type="function">
    <text evidence="1">Catalyzes the release of fatty acids from lysophospholipids.</text>
</comment>
<name>A0A3R7F992_9EURO</name>
<organism evidence="14 15">
    <name type="scientific">Aspergillus turcosus</name>
    <dbReference type="NCBI Taxonomy" id="1245748"/>
    <lineage>
        <taxon>Eukaryota</taxon>
        <taxon>Fungi</taxon>
        <taxon>Dikarya</taxon>
        <taxon>Ascomycota</taxon>
        <taxon>Pezizomycotina</taxon>
        <taxon>Eurotiomycetes</taxon>
        <taxon>Eurotiomycetidae</taxon>
        <taxon>Eurotiales</taxon>
        <taxon>Aspergillaceae</taxon>
        <taxon>Aspergillus</taxon>
        <taxon>Aspergillus subgen. Fumigati</taxon>
    </lineage>
</organism>
<dbReference type="Gene3D" id="3.40.1090.10">
    <property type="entry name" value="Cytosolic phospholipase A2 catalytic domain"/>
    <property type="match status" value="1"/>
</dbReference>
<evidence type="ECO:0000256" key="8">
    <source>
        <dbReference type="ARBA" id="ARBA00023242"/>
    </source>
</evidence>
<protein>
    <recommendedName>
        <fullName evidence="3 11">Lysophospholipase</fullName>
        <ecNumber evidence="3 11">3.1.1.5</ecNumber>
    </recommendedName>
</protein>
<dbReference type="EMBL" id="NIDN02000046">
    <property type="protein sequence ID" value="RLL98743.1"/>
    <property type="molecule type" value="Genomic_DNA"/>
</dbReference>
<comment type="similarity">
    <text evidence="2 11">Belongs to the lysophospholipase family.</text>
</comment>
<dbReference type="FunFam" id="3.40.1090.10:FF:000010">
    <property type="entry name" value="Lysophospholipase"/>
    <property type="match status" value="1"/>
</dbReference>
<keyword evidence="15" id="KW-1185">Reference proteome</keyword>
<dbReference type="PANTHER" id="PTHR10728:SF62">
    <property type="entry name" value="LYSOPHOSPHOLIPASE"/>
    <property type="match status" value="1"/>
</dbReference>
<dbReference type="InterPro" id="IPR007219">
    <property type="entry name" value="XnlR_reg_dom"/>
</dbReference>
<dbReference type="OrthoDB" id="9986881at2759"/>
<dbReference type="Pfam" id="PF01735">
    <property type="entry name" value="PLA2_B"/>
    <property type="match status" value="1"/>
</dbReference>
<feature type="signal peptide" evidence="11">
    <location>
        <begin position="1"/>
        <end position="29"/>
    </location>
</feature>
<evidence type="ECO:0000256" key="11">
    <source>
        <dbReference type="RuleBase" id="RU362103"/>
    </source>
</evidence>
<evidence type="ECO:0000256" key="5">
    <source>
        <dbReference type="ARBA" id="ARBA00022963"/>
    </source>
</evidence>
<evidence type="ECO:0000256" key="2">
    <source>
        <dbReference type="ARBA" id="ARBA00008780"/>
    </source>
</evidence>
<dbReference type="SUPFAM" id="SSF52151">
    <property type="entry name" value="FabD/lysophospholipase-like"/>
    <property type="match status" value="1"/>
</dbReference>
<dbReference type="CDD" id="cd07203">
    <property type="entry name" value="cPLA2_Fungal_PLB"/>
    <property type="match status" value="1"/>
</dbReference>
<dbReference type="SMART" id="SM00022">
    <property type="entry name" value="PLAc"/>
    <property type="match status" value="1"/>
</dbReference>
<feature type="domain" description="PLA2c" evidence="13">
    <location>
        <begin position="56"/>
        <end position="598"/>
    </location>
</feature>
<dbReference type="SMART" id="SM00906">
    <property type="entry name" value="Fungal_trans"/>
    <property type="match status" value="1"/>
</dbReference>
<keyword evidence="7" id="KW-0325">Glycoprotein</keyword>
<keyword evidence="4 10" id="KW-0378">Hydrolase</keyword>
<dbReference type="GO" id="GO:0006351">
    <property type="term" value="P:DNA-templated transcription"/>
    <property type="evidence" value="ECO:0007669"/>
    <property type="project" value="InterPro"/>
</dbReference>
<sequence>MYKDCVKLPIITLLCLSLLILSLLPQSLAKRTSLATTPLKRALPNAPNGYTPEGEVCPSNRPSVRNATSLSSAETSWLRLRRNNTRDALRAFLSRVDLGSFNGSVYVDNHSANASALPNIGIAASGGGYRALMNGGGALQAFDNRTANSTSSGQLGGILQSATYLSGLSGGSWLVGSIYMNNFSDVSSLRDNGSVWQFQDSIFSGPTQSTLWNISTGRYYSQLLSAVNGKSDAGYEVSITDYWGRSLSYQLINATEGGVSYTWSSIALSSDFQAGTMPMPLVIADGRAPGEILVPANATVFEFNPWEFGSWDKSLSAFVSLGFLGSNFSGGTLPTSQKCVRGFDNAGFIMGTSSSLFNQAFLQINDTEASPAVKASIAAVLGRIGSDNNDIAVYKPNPFYRYASPSQYTTSPSLTLVDGGEDLQNIPLDPLLQPERHVDVILALDSSADTSTRWPNGTAMVATYERNVRSSANGLPFPSVPDQNTFVNLGLNNRPTFFGCNSSNVTDLAPLVVYIPNAPYIYLSNVSTFDLQYNTSERNAIIENGYDVATLGNATLDSNWPSCLACAILSRSFERTNTTIPKICETCFGKYCWNGTTNTTTPGDYSPTLKLTREVLTEMRNRLERVESLLSPSMGNATDQHQLVASRDDESSFCLIDRMGFSTFIGSASGFSLLSPRGLQSISVLTGSTELSDFVLMRARSYMLSWSEEMISAWQHTPDDQAPLPPRESAIIMVNYFFTSINPTLPVYDQGKFMELFEQQYSGNPPKGVSWYASLNSVLGLGRLVFEDETGLHSSTMDSCGGTEGTPHVLSCLRNCYSVFTQLAYSCREVMAVQTLIGMAMILEILLDIEASYMTIGVAARLAFALGLHRAPVDSHPPTSEIEQRRNVFWSLYLLDRRISLRLGRPPTICEDDIEVSEPRTCQLLQPPHVNDGLSYFAHFVKLARIKSEIYSKLYSVRSQKGNRRAENLATLNHLDEKLAIRRESLPELPPLEKVLHCPNPVTLLSTVVLHAEYYNCQLMLHRKGLYGAFGASDHSIFETTSTESHCLSSRTKCLTAARHTSQLLNSLRESGDLSRNNLARRLSYFTLSAFFDMFVNLLSYPKDPSASSDFHLLQSISDWMSDVLTATTSPLALLLSEILQKMTQIAKDVLARPELDNANQNILTHIAPASNTMGYPVDATGGFPPSTVSSAQQPADAYYFSNSFTSHVHLSLNPISTEGLESFSTASDTLWASGPCLHSVGSFAEEESQSVRLAGGAGIVLVGEKSVQSQHQAKGPD</sequence>
<dbReference type="STRING" id="1245748.A0A3R7F992"/>
<evidence type="ECO:0000313" key="15">
    <source>
        <dbReference type="Proteomes" id="UP000215289"/>
    </source>
</evidence>
<keyword evidence="6 10" id="KW-0443">Lipid metabolism</keyword>
<dbReference type="GO" id="GO:0008270">
    <property type="term" value="F:zinc ion binding"/>
    <property type="evidence" value="ECO:0007669"/>
    <property type="project" value="InterPro"/>
</dbReference>
<dbReference type="CDD" id="cd12148">
    <property type="entry name" value="fungal_TF_MHR"/>
    <property type="match status" value="1"/>
</dbReference>
<keyword evidence="11" id="KW-0732">Signal</keyword>
<dbReference type="GO" id="GO:0004623">
    <property type="term" value="F:phospholipase A2 activity"/>
    <property type="evidence" value="ECO:0007669"/>
    <property type="project" value="TreeGrafter"/>
</dbReference>
<dbReference type="Pfam" id="PF04082">
    <property type="entry name" value="Fungal_trans"/>
    <property type="match status" value="1"/>
</dbReference>
<accession>A0A3R7F992</accession>
<dbReference type="GO" id="GO:0046475">
    <property type="term" value="P:glycerophospholipid catabolic process"/>
    <property type="evidence" value="ECO:0007669"/>
    <property type="project" value="TreeGrafter"/>
</dbReference>
<dbReference type="GO" id="GO:0005829">
    <property type="term" value="C:cytosol"/>
    <property type="evidence" value="ECO:0007669"/>
    <property type="project" value="TreeGrafter"/>
</dbReference>
<dbReference type="Proteomes" id="UP000215289">
    <property type="component" value="Unassembled WGS sequence"/>
</dbReference>
<evidence type="ECO:0000313" key="14">
    <source>
        <dbReference type="EMBL" id="RLL98743.1"/>
    </source>
</evidence>
<feature type="chain" id="PRO_5018381286" description="Lysophospholipase" evidence="11">
    <location>
        <begin position="30"/>
        <end position="1278"/>
    </location>
</feature>
<evidence type="ECO:0000256" key="3">
    <source>
        <dbReference type="ARBA" id="ARBA00013274"/>
    </source>
</evidence>
<keyword evidence="5 10" id="KW-0442">Lipid degradation</keyword>
<evidence type="ECO:0000256" key="4">
    <source>
        <dbReference type="ARBA" id="ARBA00022801"/>
    </source>
</evidence>
<evidence type="ECO:0000256" key="12">
    <source>
        <dbReference type="SAM" id="MobiDB-lite"/>
    </source>
</evidence>
<gene>
    <name evidence="14" type="ORF">CFD26_107358</name>
</gene>
<evidence type="ECO:0000256" key="10">
    <source>
        <dbReference type="PROSITE-ProRule" id="PRU00555"/>
    </source>
</evidence>
<dbReference type="GO" id="GO:0003677">
    <property type="term" value="F:DNA binding"/>
    <property type="evidence" value="ECO:0007669"/>
    <property type="project" value="InterPro"/>
</dbReference>
<evidence type="ECO:0000256" key="6">
    <source>
        <dbReference type="ARBA" id="ARBA00023098"/>
    </source>
</evidence>
<evidence type="ECO:0000256" key="9">
    <source>
        <dbReference type="ARBA" id="ARBA00049531"/>
    </source>
</evidence>
<comment type="caution">
    <text evidence="14">The sequence shown here is derived from an EMBL/GenBank/DDBJ whole genome shotgun (WGS) entry which is preliminary data.</text>
</comment>
<proteinExistence type="inferred from homology"/>
<dbReference type="PANTHER" id="PTHR10728">
    <property type="entry name" value="CYTOSOLIC PHOSPHOLIPASE A2"/>
    <property type="match status" value="1"/>
</dbReference>
<keyword evidence="8" id="KW-0539">Nucleus</keyword>
<dbReference type="PROSITE" id="PS51210">
    <property type="entry name" value="PLA2C"/>
    <property type="match status" value="1"/>
</dbReference>
<dbReference type="GO" id="GO:0004622">
    <property type="term" value="F:phosphatidylcholine lysophospholipase activity"/>
    <property type="evidence" value="ECO:0007669"/>
    <property type="project" value="UniProtKB-EC"/>
</dbReference>
<dbReference type="InterPro" id="IPR016035">
    <property type="entry name" value="Acyl_Trfase/lysoPLipase"/>
</dbReference>